<dbReference type="STRING" id="906689.A0A2I0W0N3"/>
<dbReference type="PANTHER" id="PTHR34560">
    <property type="entry name" value="POLYKETIDE CYCLASE/DEHYDRASE/LIPID TRANSPORT SUPERFAMILY PROTEIN"/>
    <property type="match status" value="1"/>
</dbReference>
<dbReference type="EMBL" id="KZ503041">
    <property type="protein sequence ID" value="PKU69221.1"/>
    <property type="molecule type" value="Genomic_DNA"/>
</dbReference>
<dbReference type="SUPFAM" id="SSF55961">
    <property type="entry name" value="Bet v1-like"/>
    <property type="match status" value="1"/>
</dbReference>
<sequence length="578" mass="64630">MEKKQKILESRKRLDNALSLPDLVNEDSIASLVKEQLIQSSLRSNGDVGKILENRTTEVANFLEMLRSASGTSNSHLNFQKDWKVKQDTDQLRVMYCEGLHGSPFHTLLAEGFADGPMDVCLCVSWESTLYKKWWPQYNVPTFKIIASLCLQKVRIGEEISLIRVKVPWPVSDREAIVHYFEIEYFKEDLILVLIKTLSDTEHIDADSHGFNGDGIPQAKDTIRIDLVGGFVLQKVESNRCYFRAIFNFDIKLELIPPSLINFISRQLLGNGHKLYQKAVGSVATIDEDYRLALQGPLYARIRQQLHSDIRPATSSEDLEKEKLALLDEHKADAPGKDNLIKAGTLVPEITEEDTEPKEDTEAKNHIANGSSENMIANKQGISTQEKASISPEVEHALDILDQVISMVRGQSIGLQNFHKPSLVGEDFPVSELGAKAGLLNNEDLAESSNSKLKLNIEGSPHTDDHRQDNKNSSIIEADHHHIVLSSGKERFSDSVNSKTMESRINFHENLTSKASVRMTQLSTLDSTGKVCDEESIKANGFYSSNGPLNGKTKTMTKTKKKRKKLTLCCLSPSFISD</sequence>
<accession>A0A2I0W0N3</accession>
<dbReference type="PANTHER" id="PTHR34560:SF1">
    <property type="entry name" value="START DOMAIN-CONTAINING PROTEIN"/>
    <property type="match status" value="1"/>
</dbReference>
<dbReference type="Gene3D" id="3.30.530.20">
    <property type="match status" value="1"/>
</dbReference>
<organism evidence="1 2">
    <name type="scientific">Dendrobium catenatum</name>
    <dbReference type="NCBI Taxonomy" id="906689"/>
    <lineage>
        <taxon>Eukaryota</taxon>
        <taxon>Viridiplantae</taxon>
        <taxon>Streptophyta</taxon>
        <taxon>Embryophyta</taxon>
        <taxon>Tracheophyta</taxon>
        <taxon>Spermatophyta</taxon>
        <taxon>Magnoliopsida</taxon>
        <taxon>Liliopsida</taxon>
        <taxon>Asparagales</taxon>
        <taxon>Orchidaceae</taxon>
        <taxon>Epidendroideae</taxon>
        <taxon>Malaxideae</taxon>
        <taxon>Dendrobiinae</taxon>
        <taxon>Dendrobium</taxon>
    </lineage>
</organism>
<proteinExistence type="predicted"/>
<dbReference type="AlphaFoldDB" id="A0A2I0W0N3"/>
<evidence type="ECO:0000313" key="2">
    <source>
        <dbReference type="Proteomes" id="UP000233837"/>
    </source>
</evidence>
<gene>
    <name evidence="1" type="ORF">MA16_Dca002491</name>
</gene>
<protein>
    <recommendedName>
        <fullName evidence="3">START domain-containing protein</fullName>
    </recommendedName>
</protein>
<evidence type="ECO:0008006" key="3">
    <source>
        <dbReference type="Google" id="ProtNLM"/>
    </source>
</evidence>
<reference evidence="1 2" key="2">
    <citation type="journal article" date="2017" name="Nature">
        <title>The Apostasia genome and the evolution of orchids.</title>
        <authorList>
            <person name="Zhang G.Q."/>
            <person name="Liu K.W."/>
            <person name="Li Z."/>
            <person name="Lohaus R."/>
            <person name="Hsiao Y.Y."/>
            <person name="Niu S.C."/>
            <person name="Wang J.Y."/>
            <person name="Lin Y.C."/>
            <person name="Xu Q."/>
            <person name="Chen L.J."/>
            <person name="Yoshida K."/>
            <person name="Fujiwara S."/>
            <person name="Wang Z.W."/>
            <person name="Zhang Y.Q."/>
            <person name="Mitsuda N."/>
            <person name="Wang M."/>
            <person name="Liu G.H."/>
            <person name="Pecoraro L."/>
            <person name="Huang H.X."/>
            <person name="Xiao X.J."/>
            <person name="Lin M."/>
            <person name="Wu X.Y."/>
            <person name="Wu W.L."/>
            <person name="Chen Y.Y."/>
            <person name="Chang S.B."/>
            <person name="Sakamoto S."/>
            <person name="Ohme-Takagi M."/>
            <person name="Yagi M."/>
            <person name="Zeng S.J."/>
            <person name="Shen C.Y."/>
            <person name="Yeh C.M."/>
            <person name="Luo Y.B."/>
            <person name="Tsai W.C."/>
            <person name="Van de Peer Y."/>
            <person name="Liu Z.J."/>
        </authorList>
    </citation>
    <scope>NUCLEOTIDE SEQUENCE [LARGE SCALE GENOMIC DNA]</scope>
    <source>
        <tissue evidence="1">The whole plant</tissue>
    </source>
</reference>
<evidence type="ECO:0000313" key="1">
    <source>
        <dbReference type="EMBL" id="PKU69221.1"/>
    </source>
</evidence>
<reference evidence="1 2" key="1">
    <citation type="journal article" date="2016" name="Sci. Rep.">
        <title>The Dendrobium catenatum Lindl. genome sequence provides insights into polysaccharide synthase, floral development and adaptive evolution.</title>
        <authorList>
            <person name="Zhang G.Q."/>
            <person name="Xu Q."/>
            <person name="Bian C."/>
            <person name="Tsai W.C."/>
            <person name="Yeh C.M."/>
            <person name="Liu K.W."/>
            <person name="Yoshida K."/>
            <person name="Zhang L.S."/>
            <person name="Chang S.B."/>
            <person name="Chen F."/>
            <person name="Shi Y."/>
            <person name="Su Y.Y."/>
            <person name="Zhang Y.Q."/>
            <person name="Chen L.J."/>
            <person name="Yin Y."/>
            <person name="Lin M."/>
            <person name="Huang H."/>
            <person name="Deng H."/>
            <person name="Wang Z.W."/>
            <person name="Zhu S.L."/>
            <person name="Zhao X."/>
            <person name="Deng C."/>
            <person name="Niu S.C."/>
            <person name="Huang J."/>
            <person name="Wang M."/>
            <person name="Liu G.H."/>
            <person name="Yang H.J."/>
            <person name="Xiao X.J."/>
            <person name="Hsiao Y.Y."/>
            <person name="Wu W.L."/>
            <person name="Chen Y.Y."/>
            <person name="Mitsuda N."/>
            <person name="Ohme-Takagi M."/>
            <person name="Luo Y.B."/>
            <person name="Van de Peer Y."/>
            <person name="Liu Z.J."/>
        </authorList>
    </citation>
    <scope>NUCLEOTIDE SEQUENCE [LARGE SCALE GENOMIC DNA]</scope>
    <source>
        <tissue evidence="1">The whole plant</tissue>
    </source>
</reference>
<name>A0A2I0W0N3_9ASPA</name>
<dbReference type="InterPro" id="IPR023393">
    <property type="entry name" value="START-like_dom_sf"/>
</dbReference>
<dbReference type="Proteomes" id="UP000233837">
    <property type="component" value="Unassembled WGS sequence"/>
</dbReference>
<keyword evidence="2" id="KW-1185">Reference proteome</keyword>